<accession>A0A0A9EWX0</accession>
<keyword evidence="1" id="KW-1133">Transmembrane helix</keyword>
<name>A0A0A9EWX0_ARUDO</name>
<protein>
    <recommendedName>
        <fullName evidence="3">Tobamovirus multiplication protein 2A</fullName>
    </recommendedName>
</protein>
<reference evidence="2" key="1">
    <citation type="submission" date="2014-09" db="EMBL/GenBank/DDBJ databases">
        <authorList>
            <person name="Magalhaes I.L.F."/>
            <person name="Oliveira U."/>
            <person name="Santos F.R."/>
            <person name="Vidigal T.H.D.A."/>
            <person name="Brescovit A.D."/>
            <person name="Santos A.J."/>
        </authorList>
    </citation>
    <scope>NUCLEOTIDE SEQUENCE</scope>
    <source>
        <tissue evidence="2">Shoot tissue taken approximately 20 cm above the soil surface</tissue>
    </source>
</reference>
<feature type="transmembrane region" description="Helical" evidence="1">
    <location>
        <begin position="16"/>
        <end position="37"/>
    </location>
</feature>
<keyword evidence="1" id="KW-0812">Transmembrane</keyword>
<evidence type="ECO:0008006" key="3">
    <source>
        <dbReference type="Google" id="ProtNLM"/>
    </source>
</evidence>
<sequence>MACRGFFEWVLKLLNLVVMAVGMALVGYGAYLLVMWLQVRPPPPLPPSPAPAAVVLSGDLVRLRRPPLLLVDGSLSDATSERLSSAWCIMSDLLVTLSQ</sequence>
<organism evidence="2">
    <name type="scientific">Arundo donax</name>
    <name type="common">Giant reed</name>
    <name type="synonym">Donax arundinaceus</name>
    <dbReference type="NCBI Taxonomy" id="35708"/>
    <lineage>
        <taxon>Eukaryota</taxon>
        <taxon>Viridiplantae</taxon>
        <taxon>Streptophyta</taxon>
        <taxon>Embryophyta</taxon>
        <taxon>Tracheophyta</taxon>
        <taxon>Spermatophyta</taxon>
        <taxon>Magnoliopsida</taxon>
        <taxon>Liliopsida</taxon>
        <taxon>Poales</taxon>
        <taxon>Poaceae</taxon>
        <taxon>PACMAD clade</taxon>
        <taxon>Arundinoideae</taxon>
        <taxon>Arundineae</taxon>
        <taxon>Arundo</taxon>
    </lineage>
</organism>
<evidence type="ECO:0000256" key="1">
    <source>
        <dbReference type="SAM" id="Phobius"/>
    </source>
</evidence>
<dbReference type="AlphaFoldDB" id="A0A0A9EWX0"/>
<dbReference type="EMBL" id="GBRH01194427">
    <property type="protein sequence ID" value="JAE03469.1"/>
    <property type="molecule type" value="Transcribed_RNA"/>
</dbReference>
<reference evidence="2" key="2">
    <citation type="journal article" date="2015" name="Data Brief">
        <title>Shoot transcriptome of the giant reed, Arundo donax.</title>
        <authorList>
            <person name="Barrero R.A."/>
            <person name="Guerrero F.D."/>
            <person name="Moolhuijzen P."/>
            <person name="Goolsby J.A."/>
            <person name="Tidwell J."/>
            <person name="Bellgard S.E."/>
            <person name="Bellgard M.I."/>
        </authorList>
    </citation>
    <scope>NUCLEOTIDE SEQUENCE</scope>
    <source>
        <tissue evidence="2">Shoot tissue taken approximately 20 cm above the soil surface</tissue>
    </source>
</reference>
<keyword evidence="1" id="KW-0472">Membrane</keyword>
<evidence type="ECO:0000313" key="2">
    <source>
        <dbReference type="EMBL" id="JAE03469.1"/>
    </source>
</evidence>
<proteinExistence type="predicted"/>